<dbReference type="SUPFAM" id="SSF55136">
    <property type="entry name" value="Probable bacterial effector-binding domain"/>
    <property type="match status" value="1"/>
</dbReference>
<evidence type="ECO:0000256" key="1">
    <source>
        <dbReference type="ARBA" id="ARBA00023015"/>
    </source>
</evidence>
<dbReference type="GO" id="GO:0003700">
    <property type="term" value="F:DNA-binding transcription factor activity"/>
    <property type="evidence" value="ECO:0007669"/>
    <property type="project" value="InterPro"/>
</dbReference>
<dbReference type="EMBL" id="QJKH01000001">
    <property type="protein sequence ID" value="PXX81680.1"/>
    <property type="molecule type" value="Genomic_DNA"/>
</dbReference>
<dbReference type="SMART" id="SM00342">
    <property type="entry name" value="HTH_ARAC"/>
    <property type="match status" value="1"/>
</dbReference>
<dbReference type="InterPro" id="IPR050959">
    <property type="entry name" value="MarA-like"/>
</dbReference>
<keyword evidence="1" id="KW-0805">Transcription regulation</keyword>
<evidence type="ECO:0000259" key="4">
    <source>
        <dbReference type="PROSITE" id="PS01124"/>
    </source>
</evidence>
<dbReference type="Gene3D" id="3.20.80.10">
    <property type="entry name" value="Regulatory factor, effector binding domain"/>
    <property type="match status" value="1"/>
</dbReference>
<feature type="domain" description="HTH araC/xylS-type" evidence="4">
    <location>
        <begin position="8"/>
        <end position="106"/>
    </location>
</feature>
<evidence type="ECO:0000256" key="3">
    <source>
        <dbReference type="ARBA" id="ARBA00023163"/>
    </source>
</evidence>
<dbReference type="InterPro" id="IPR029442">
    <property type="entry name" value="GyrI-like"/>
</dbReference>
<dbReference type="AlphaFoldDB" id="A0A318KV55"/>
<protein>
    <submittedName>
        <fullName evidence="5">AraC family transcriptional regulator</fullName>
    </submittedName>
</protein>
<dbReference type="Pfam" id="PF12833">
    <property type="entry name" value="HTH_18"/>
    <property type="match status" value="1"/>
</dbReference>
<dbReference type="InterPro" id="IPR018062">
    <property type="entry name" value="HTH_AraC-typ_CS"/>
</dbReference>
<organism evidence="5 6">
    <name type="scientific">Dielma fastidiosa</name>
    <dbReference type="NCBI Taxonomy" id="1034346"/>
    <lineage>
        <taxon>Bacteria</taxon>
        <taxon>Bacillati</taxon>
        <taxon>Bacillota</taxon>
        <taxon>Erysipelotrichia</taxon>
        <taxon>Erysipelotrichales</taxon>
        <taxon>Erysipelotrichaceae</taxon>
        <taxon>Dielma</taxon>
    </lineage>
</organism>
<dbReference type="Pfam" id="PF06445">
    <property type="entry name" value="GyrI-like"/>
    <property type="match status" value="1"/>
</dbReference>
<dbReference type="InterPro" id="IPR018060">
    <property type="entry name" value="HTH_AraC"/>
</dbReference>
<sequence length="278" mass="31371">MDGIDKLNQAIDYIEQHLNEDIDYQVLADIAGCSSYYFQKLFLYMAQLSLSEYIRFRRLSMAAVDLQKTKCKVIDAALTYGYDSPTAFNRAFKRFHGAAPSLVKQGKASFAAYPPIRFSVLKQGGDELSVRIEKKPAIRILGIACPLAKNLEQNFKAVPDQWQAAVANGKLIELVLMNNAYPNALLGVSIHHGEEWKYMIASASTINNHDYEEYLIQAGSWAVFSGQGDNHSLQALQRRVLLEWLPTSGYECDDAADVEVYFKADPHLAIYEYWLPIK</sequence>
<dbReference type="STRING" id="1034346.GCA_000313565_00288"/>
<dbReference type="GO" id="GO:0043565">
    <property type="term" value="F:sequence-specific DNA binding"/>
    <property type="evidence" value="ECO:0007669"/>
    <property type="project" value="InterPro"/>
</dbReference>
<name>A0A318KV55_9FIRM</name>
<keyword evidence="2" id="KW-0238">DNA-binding</keyword>
<dbReference type="InterPro" id="IPR010499">
    <property type="entry name" value="AraC_E-bd"/>
</dbReference>
<gene>
    <name evidence="5" type="ORF">DES51_101292</name>
</gene>
<keyword evidence="3" id="KW-0804">Transcription</keyword>
<evidence type="ECO:0000313" key="5">
    <source>
        <dbReference type="EMBL" id="PXX81680.1"/>
    </source>
</evidence>
<dbReference type="PANTHER" id="PTHR47504:SF5">
    <property type="entry name" value="RIGHT ORIGIN-BINDING PROTEIN"/>
    <property type="match status" value="1"/>
</dbReference>
<dbReference type="SMART" id="SM00871">
    <property type="entry name" value="AraC_E_bind"/>
    <property type="match status" value="1"/>
</dbReference>
<dbReference type="InterPro" id="IPR011256">
    <property type="entry name" value="Reg_factor_effector_dom_sf"/>
</dbReference>
<accession>A0A318KV55</accession>
<evidence type="ECO:0000313" key="6">
    <source>
        <dbReference type="Proteomes" id="UP000247612"/>
    </source>
</evidence>
<dbReference type="Gene3D" id="1.10.10.60">
    <property type="entry name" value="Homeodomain-like"/>
    <property type="match status" value="2"/>
</dbReference>
<proteinExistence type="predicted"/>
<dbReference type="InterPro" id="IPR009057">
    <property type="entry name" value="Homeodomain-like_sf"/>
</dbReference>
<comment type="caution">
    <text evidence="5">The sequence shown here is derived from an EMBL/GenBank/DDBJ whole genome shotgun (WGS) entry which is preliminary data.</text>
</comment>
<reference evidence="5 6" key="1">
    <citation type="submission" date="2018-05" db="EMBL/GenBank/DDBJ databases">
        <title>Genomic Encyclopedia of Type Strains, Phase IV (KMG-IV): sequencing the most valuable type-strain genomes for metagenomic binning, comparative biology and taxonomic classification.</title>
        <authorList>
            <person name="Goeker M."/>
        </authorList>
    </citation>
    <scope>NUCLEOTIDE SEQUENCE [LARGE SCALE GENOMIC DNA]</scope>
    <source>
        <strain evidence="5 6">JC118</strain>
    </source>
</reference>
<dbReference type="PROSITE" id="PS01124">
    <property type="entry name" value="HTH_ARAC_FAMILY_2"/>
    <property type="match status" value="1"/>
</dbReference>
<dbReference type="RefSeq" id="WP_022936597.1">
    <property type="nucleotide sequence ID" value="NZ_CABKRQ010000001.1"/>
</dbReference>
<dbReference type="SUPFAM" id="SSF46689">
    <property type="entry name" value="Homeodomain-like"/>
    <property type="match status" value="2"/>
</dbReference>
<keyword evidence="6" id="KW-1185">Reference proteome</keyword>
<evidence type="ECO:0000256" key="2">
    <source>
        <dbReference type="ARBA" id="ARBA00023125"/>
    </source>
</evidence>
<dbReference type="Proteomes" id="UP000247612">
    <property type="component" value="Unassembled WGS sequence"/>
</dbReference>
<dbReference type="PANTHER" id="PTHR47504">
    <property type="entry name" value="RIGHT ORIGIN-BINDING PROTEIN"/>
    <property type="match status" value="1"/>
</dbReference>
<dbReference type="OrthoDB" id="9801123at2"/>
<dbReference type="PROSITE" id="PS00041">
    <property type="entry name" value="HTH_ARAC_FAMILY_1"/>
    <property type="match status" value="1"/>
</dbReference>